<evidence type="ECO:0000259" key="9">
    <source>
        <dbReference type="PROSITE" id="PS52029"/>
    </source>
</evidence>
<keyword evidence="4 6" id="KW-0573">Peptidoglycan synthesis</keyword>
<sequence>MTDLETRPEQASGDGGDDRAAAEAGAVQWAQADPPKKRRLGLWLGLGIPTGLVAAAAVVASLVLIAPGVTAAATPVGLMTQGMAAETISQRLATTEFTIGDATVTGEQLGLSVDAQAAAADAFETYPAWNLGGWGQGEVSAPVSVDAEKAAEALREALPSLYTDSVNAKVVFDDESGRFTVEAAEPGQGVDVEALAAGITDALAKGETTVEPQQTEVKAAATTEEAEAFAAGLNDQADAAGFYLEDKRASELSLKDVQSWMDIEADPASGDFVVTADKGAIEEAIKDLPEKVNQDVRNEQVVTNSKGDHLRVIQEGQDGFGIASTDGVADRVAETLSSGDLEFTLEGEVVPYESEELFRRAEVDKSAGMTYMYENEKLVASYPIALGTGGVRDGIDTETHTGHFTVYAQLTSQNMGSCNPDGTVKEGGKFGYCTANVPFVTYFNGDQGFHGTYWHNNFGAGARMSHGCVNMTQAAAEHMYYFAQTGTEVWVHD</sequence>
<dbReference type="PANTHER" id="PTHR30582:SF2">
    <property type="entry name" value="L,D-TRANSPEPTIDASE YCIB-RELATED"/>
    <property type="match status" value="1"/>
</dbReference>
<comment type="pathway">
    <text evidence="1 6">Cell wall biogenesis; peptidoglycan biosynthesis.</text>
</comment>
<feature type="compositionally biased region" description="Low complexity" evidence="7">
    <location>
        <begin position="22"/>
        <end position="32"/>
    </location>
</feature>
<dbReference type="SUPFAM" id="SSF141523">
    <property type="entry name" value="L,D-transpeptidase catalytic domain-like"/>
    <property type="match status" value="1"/>
</dbReference>
<keyword evidence="3 6" id="KW-0133">Cell shape</keyword>
<keyword evidence="11" id="KW-1185">Reference proteome</keyword>
<dbReference type="Pfam" id="PF03734">
    <property type="entry name" value="YkuD"/>
    <property type="match status" value="1"/>
</dbReference>
<keyword evidence="2" id="KW-0808">Transferase</keyword>
<dbReference type="InterPro" id="IPR005490">
    <property type="entry name" value="LD_TPept_cat_dom"/>
</dbReference>
<feature type="active site" description="Nucleophile" evidence="6">
    <location>
        <position position="468"/>
    </location>
</feature>
<feature type="active site" description="Proton donor/acceptor" evidence="6">
    <location>
        <position position="450"/>
    </location>
</feature>
<protein>
    <submittedName>
        <fullName evidence="10">L,D-transpeptidase family protein</fullName>
    </submittedName>
</protein>
<evidence type="ECO:0000256" key="5">
    <source>
        <dbReference type="ARBA" id="ARBA00023316"/>
    </source>
</evidence>
<gene>
    <name evidence="10" type="ORF">GCM10022202_16400</name>
</gene>
<name>A0ABP7BCT5_9MICO</name>
<evidence type="ECO:0000256" key="7">
    <source>
        <dbReference type="SAM" id="MobiDB-lite"/>
    </source>
</evidence>
<feature type="region of interest" description="Disordered" evidence="7">
    <location>
        <begin position="1"/>
        <end position="32"/>
    </location>
</feature>
<dbReference type="Pfam" id="PF12229">
    <property type="entry name" value="PG_binding_4"/>
    <property type="match status" value="1"/>
</dbReference>
<keyword evidence="8" id="KW-1133">Transmembrane helix</keyword>
<dbReference type="InterPro" id="IPR050979">
    <property type="entry name" value="LD-transpeptidase"/>
</dbReference>
<dbReference type="CDD" id="cd16913">
    <property type="entry name" value="YkuD_like"/>
    <property type="match status" value="1"/>
</dbReference>
<dbReference type="InterPro" id="IPR022029">
    <property type="entry name" value="YoaR-like_PG-bd"/>
</dbReference>
<keyword evidence="8" id="KW-0472">Membrane</keyword>
<reference evidence="11" key="1">
    <citation type="journal article" date="2019" name="Int. J. Syst. Evol. Microbiol.">
        <title>The Global Catalogue of Microorganisms (GCM) 10K type strain sequencing project: providing services to taxonomists for standard genome sequencing and annotation.</title>
        <authorList>
            <consortium name="The Broad Institute Genomics Platform"/>
            <consortium name="The Broad Institute Genome Sequencing Center for Infectious Disease"/>
            <person name="Wu L."/>
            <person name="Ma J."/>
        </authorList>
    </citation>
    <scope>NUCLEOTIDE SEQUENCE [LARGE SCALE GENOMIC DNA]</scope>
    <source>
        <strain evidence="11">JCM 16546</strain>
    </source>
</reference>
<evidence type="ECO:0000256" key="1">
    <source>
        <dbReference type="ARBA" id="ARBA00004752"/>
    </source>
</evidence>
<evidence type="ECO:0000256" key="3">
    <source>
        <dbReference type="ARBA" id="ARBA00022960"/>
    </source>
</evidence>
<evidence type="ECO:0000256" key="4">
    <source>
        <dbReference type="ARBA" id="ARBA00022984"/>
    </source>
</evidence>
<evidence type="ECO:0000256" key="2">
    <source>
        <dbReference type="ARBA" id="ARBA00022679"/>
    </source>
</evidence>
<organism evidence="10 11">
    <name type="scientific">Microbacterium marinilacus</name>
    <dbReference type="NCBI Taxonomy" id="415209"/>
    <lineage>
        <taxon>Bacteria</taxon>
        <taxon>Bacillati</taxon>
        <taxon>Actinomycetota</taxon>
        <taxon>Actinomycetes</taxon>
        <taxon>Micrococcales</taxon>
        <taxon>Microbacteriaceae</taxon>
        <taxon>Microbacterium</taxon>
    </lineage>
</organism>
<dbReference type="RefSeq" id="WP_221858610.1">
    <property type="nucleotide sequence ID" value="NZ_BAAAYV010000006.1"/>
</dbReference>
<dbReference type="PROSITE" id="PS52029">
    <property type="entry name" value="LD_TPASE"/>
    <property type="match status" value="1"/>
</dbReference>
<dbReference type="Proteomes" id="UP001410795">
    <property type="component" value="Unassembled WGS sequence"/>
</dbReference>
<evidence type="ECO:0000256" key="6">
    <source>
        <dbReference type="PROSITE-ProRule" id="PRU01373"/>
    </source>
</evidence>
<feature type="transmembrane region" description="Helical" evidence="8">
    <location>
        <begin position="40"/>
        <end position="66"/>
    </location>
</feature>
<dbReference type="EMBL" id="BAAAYV010000006">
    <property type="protein sequence ID" value="GAA3656837.1"/>
    <property type="molecule type" value="Genomic_DNA"/>
</dbReference>
<comment type="caution">
    <text evidence="10">The sequence shown here is derived from an EMBL/GenBank/DDBJ whole genome shotgun (WGS) entry which is preliminary data.</text>
</comment>
<dbReference type="PANTHER" id="PTHR30582">
    <property type="entry name" value="L,D-TRANSPEPTIDASE"/>
    <property type="match status" value="1"/>
</dbReference>
<evidence type="ECO:0000313" key="10">
    <source>
        <dbReference type="EMBL" id="GAA3656837.1"/>
    </source>
</evidence>
<dbReference type="InterPro" id="IPR038063">
    <property type="entry name" value="Transpep_catalytic_dom"/>
</dbReference>
<dbReference type="Gene3D" id="2.40.440.10">
    <property type="entry name" value="L,D-transpeptidase catalytic domain-like"/>
    <property type="match status" value="1"/>
</dbReference>
<evidence type="ECO:0000313" key="11">
    <source>
        <dbReference type="Proteomes" id="UP001410795"/>
    </source>
</evidence>
<accession>A0ABP7BCT5</accession>
<feature type="domain" description="L,D-TPase catalytic" evidence="9">
    <location>
        <begin position="359"/>
        <end position="492"/>
    </location>
</feature>
<keyword evidence="8" id="KW-0812">Transmembrane</keyword>
<keyword evidence="5 6" id="KW-0961">Cell wall biogenesis/degradation</keyword>
<evidence type="ECO:0000256" key="8">
    <source>
        <dbReference type="SAM" id="Phobius"/>
    </source>
</evidence>
<proteinExistence type="predicted"/>